<dbReference type="Gramene" id="KRH13124">
    <property type="protein sequence ID" value="KRH13124"/>
    <property type="gene ID" value="GLYMA_15G217900"/>
</dbReference>
<name>A0A0R0GFR8_SOYBN</name>
<accession>A0A0R0GFR8</accession>
<dbReference type="EMBL" id="CM000848">
    <property type="protein sequence ID" value="KRH13124.1"/>
    <property type="molecule type" value="Genomic_DNA"/>
</dbReference>
<reference evidence="2" key="2">
    <citation type="submission" date="2018-02" db="UniProtKB">
        <authorList>
            <consortium name="EnsemblPlants"/>
        </authorList>
    </citation>
    <scope>IDENTIFICATION</scope>
    <source>
        <strain evidence="2">Williams 82</strain>
    </source>
</reference>
<evidence type="ECO:0000313" key="3">
    <source>
        <dbReference type="Proteomes" id="UP000008827"/>
    </source>
</evidence>
<organism evidence="1">
    <name type="scientific">Glycine max</name>
    <name type="common">Soybean</name>
    <name type="synonym">Glycine hispida</name>
    <dbReference type="NCBI Taxonomy" id="3847"/>
    <lineage>
        <taxon>Eukaryota</taxon>
        <taxon>Viridiplantae</taxon>
        <taxon>Streptophyta</taxon>
        <taxon>Embryophyta</taxon>
        <taxon>Tracheophyta</taxon>
        <taxon>Spermatophyta</taxon>
        <taxon>Magnoliopsida</taxon>
        <taxon>eudicotyledons</taxon>
        <taxon>Gunneridae</taxon>
        <taxon>Pentapetalae</taxon>
        <taxon>rosids</taxon>
        <taxon>fabids</taxon>
        <taxon>Fabales</taxon>
        <taxon>Fabaceae</taxon>
        <taxon>Papilionoideae</taxon>
        <taxon>50 kb inversion clade</taxon>
        <taxon>NPAAA clade</taxon>
        <taxon>indigoferoid/millettioid clade</taxon>
        <taxon>Phaseoleae</taxon>
        <taxon>Glycine</taxon>
        <taxon>Glycine subgen. Soja</taxon>
    </lineage>
</organism>
<protein>
    <submittedName>
        <fullName evidence="1 2">Uncharacterized protein</fullName>
    </submittedName>
</protein>
<reference evidence="1" key="3">
    <citation type="submission" date="2018-07" db="EMBL/GenBank/DDBJ databases">
        <title>WGS assembly of Glycine max.</title>
        <authorList>
            <person name="Schmutz J."/>
            <person name="Cannon S."/>
            <person name="Schlueter J."/>
            <person name="Ma J."/>
            <person name="Mitros T."/>
            <person name="Nelson W."/>
            <person name="Hyten D."/>
            <person name="Song Q."/>
            <person name="Thelen J."/>
            <person name="Cheng J."/>
            <person name="Xu D."/>
            <person name="Hellsten U."/>
            <person name="May G."/>
            <person name="Yu Y."/>
            <person name="Sakurai T."/>
            <person name="Umezawa T."/>
            <person name="Bhattacharyya M."/>
            <person name="Sandhu D."/>
            <person name="Valliyodan B."/>
            <person name="Lindquist E."/>
            <person name="Peto M."/>
            <person name="Grant D."/>
            <person name="Shu S."/>
            <person name="Goodstein D."/>
            <person name="Barry K."/>
            <person name="Futrell-Griggs M."/>
            <person name="Abernathy B."/>
            <person name="Du J."/>
            <person name="Tian Z."/>
            <person name="Zhu L."/>
            <person name="Gill N."/>
            <person name="Joshi T."/>
            <person name="Libault M."/>
            <person name="Sethuraman A."/>
            <person name="Zhang X."/>
            <person name="Shinozaki K."/>
            <person name="Nguyen H."/>
            <person name="Wing R."/>
            <person name="Cregan P."/>
            <person name="Specht J."/>
            <person name="Grimwood J."/>
            <person name="Rokhsar D."/>
            <person name="Stacey G."/>
            <person name="Shoemaker R."/>
            <person name="Jackson S."/>
        </authorList>
    </citation>
    <scope>NUCLEOTIDE SEQUENCE</scope>
    <source>
        <tissue evidence="1">Callus</tissue>
    </source>
</reference>
<dbReference type="EnsemblPlants" id="KRH13124">
    <property type="protein sequence ID" value="KRH13124"/>
    <property type="gene ID" value="GLYMA_15G217900"/>
</dbReference>
<reference evidence="1 2" key="1">
    <citation type="journal article" date="2010" name="Nature">
        <title>Genome sequence of the palaeopolyploid soybean.</title>
        <authorList>
            <person name="Schmutz J."/>
            <person name="Cannon S.B."/>
            <person name="Schlueter J."/>
            <person name="Ma J."/>
            <person name="Mitros T."/>
            <person name="Nelson W."/>
            <person name="Hyten D.L."/>
            <person name="Song Q."/>
            <person name="Thelen J.J."/>
            <person name="Cheng J."/>
            <person name="Xu D."/>
            <person name="Hellsten U."/>
            <person name="May G.D."/>
            <person name="Yu Y."/>
            <person name="Sakurai T."/>
            <person name="Umezawa T."/>
            <person name="Bhattacharyya M.K."/>
            <person name="Sandhu D."/>
            <person name="Valliyodan B."/>
            <person name="Lindquist E."/>
            <person name="Peto M."/>
            <person name="Grant D."/>
            <person name="Shu S."/>
            <person name="Goodstein D."/>
            <person name="Barry K."/>
            <person name="Futrell-Griggs M."/>
            <person name="Abernathy B."/>
            <person name="Du J."/>
            <person name="Tian Z."/>
            <person name="Zhu L."/>
            <person name="Gill N."/>
            <person name="Joshi T."/>
            <person name="Libault M."/>
            <person name="Sethuraman A."/>
            <person name="Zhang X.-C."/>
            <person name="Shinozaki K."/>
            <person name="Nguyen H.T."/>
            <person name="Wing R.A."/>
            <person name="Cregan P."/>
            <person name="Specht J."/>
            <person name="Grimwood J."/>
            <person name="Rokhsar D."/>
            <person name="Stacey G."/>
            <person name="Shoemaker R.C."/>
            <person name="Jackson S.A."/>
        </authorList>
    </citation>
    <scope>NUCLEOTIDE SEQUENCE</scope>
    <source>
        <strain evidence="2">cv. Williams 82</strain>
        <tissue evidence="1">Callus</tissue>
    </source>
</reference>
<dbReference type="Proteomes" id="UP000008827">
    <property type="component" value="Chromosome 15"/>
</dbReference>
<keyword evidence="3" id="KW-1185">Reference proteome</keyword>
<dbReference type="InParanoid" id="A0A0R0GFR8"/>
<evidence type="ECO:0000313" key="2">
    <source>
        <dbReference type="EnsemblPlants" id="KRH13124"/>
    </source>
</evidence>
<gene>
    <name evidence="1" type="ORF">GLYMA_15G217900</name>
</gene>
<proteinExistence type="predicted"/>
<evidence type="ECO:0000313" key="1">
    <source>
        <dbReference type="EMBL" id="KRH13124.1"/>
    </source>
</evidence>
<dbReference type="AlphaFoldDB" id="A0A0R0GFR8"/>
<sequence length="67" mass="8148">MKNVVRQTIHALRFFMMIERQESWMTPILEYIQSGISSNDQKERHKLQRRATKFCIIDNNLYKRGFT</sequence>